<dbReference type="GO" id="GO:0004674">
    <property type="term" value="F:protein serine/threonine kinase activity"/>
    <property type="evidence" value="ECO:0007669"/>
    <property type="project" value="UniProtKB-KW"/>
</dbReference>
<evidence type="ECO:0000256" key="5">
    <source>
        <dbReference type="ARBA" id="ARBA00022840"/>
    </source>
</evidence>
<dbReference type="SUPFAM" id="SSF56112">
    <property type="entry name" value="Protein kinase-like (PK-like)"/>
    <property type="match status" value="1"/>
</dbReference>
<evidence type="ECO:0000256" key="1">
    <source>
        <dbReference type="ARBA" id="ARBA00022527"/>
    </source>
</evidence>
<dbReference type="Pfam" id="PF00069">
    <property type="entry name" value="Pkinase"/>
    <property type="match status" value="1"/>
</dbReference>
<feature type="compositionally biased region" description="Pro residues" evidence="7">
    <location>
        <begin position="419"/>
        <end position="428"/>
    </location>
</feature>
<reference evidence="9" key="1">
    <citation type="submission" date="2021-03" db="EMBL/GenBank/DDBJ databases">
        <authorList>
            <person name="Tagirdzhanova G."/>
        </authorList>
    </citation>
    <scope>NUCLEOTIDE SEQUENCE</scope>
</reference>
<dbReference type="InterPro" id="IPR000719">
    <property type="entry name" value="Prot_kinase_dom"/>
</dbReference>
<evidence type="ECO:0000259" key="8">
    <source>
        <dbReference type="PROSITE" id="PS50011"/>
    </source>
</evidence>
<feature type="region of interest" description="Disordered" evidence="7">
    <location>
        <begin position="313"/>
        <end position="351"/>
    </location>
</feature>
<dbReference type="AlphaFoldDB" id="A0A8H3FAH0"/>
<gene>
    <name evidence="9" type="ORF">GOMPHAMPRED_002543</name>
</gene>
<dbReference type="InterPro" id="IPR008271">
    <property type="entry name" value="Ser/Thr_kinase_AS"/>
</dbReference>
<protein>
    <recommendedName>
        <fullName evidence="8">Protein kinase domain-containing protein</fullName>
    </recommendedName>
</protein>
<dbReference type="PROSITE" id="PS00108">
    <property type="entry name" value="PROTEIN_KINASE_ST"/>
    <property type="match status" value="1"/>
</dbReference>
<dbReference type="InterPro" id="IPR027084">
    <property type="entry name" value="Mps1_cat"/>
</dbReference>
<feature type="compositionally biased region" description="Polar residues" evidence="7">
    <location>
        <begin position="176"/>
        <end position="192"/>
    </location>
</feature>
<dbReference type="GO" id="GO:0000776">
    <property type="term" value="C:kinetochore"/>
    <property type="evidence" value="ECO:0007669"/>
    <property type="project" value="TreeGrafter"/>
</dbReference>
<sequence>MVDSMPDIPLDLPFRPLQSTYSSKQPIRPHLKRGSPLSNGYRNDHETRNSLDSSDDEAPIPKLSAAAEELLGVRTGERLPVESIHVNVSRINYSNGSPVAKDTYAAPRILNRTQQTRSPTNSNAPSPRVIKISGGRLSSGPLRRAISIAGIHDESPLGMRNQSDLKTPAPRPGSFLSGSSRSPQEIGNQSAKGLSSGSELVGGLTRYGNRNEEAGVQGSIRIKRLGKMSGSFLSGPARRGMVRRQSEEDYPVHPVADDPAAEDENGEKISNLPEQPIHHQQSPSPLSEESRLRHKDHPIQILRPQERYLRQSVSPNALKRAPISSQSIERPTTSGGKATLASSLPKASPPELKSIQARSFLPSTDQENIPPPTFKRDKSIHEILSSQNQPRLADIVKKVHIDASPSRKPLAAKSNNTPLRPPPPPPPKMSMLEAATTTSAANAKRKPRNMISVNGKHFTRMECIGRGGSGRVYRVMAENFKLFALKSVSLEDLDELTIRGFKGEIELLKKLQDVDRVVRLYDYEINEEKKVLRVLMDIGELDLRKILTPKLDEETGKLDITFTRYIWKEMLECVAAVHAFDIVHSDLKPDNFIMMQSRLKLIDFGIANAIQDDTVNVHREQQVGTPNYMSPETLVDTNIHNGKRPTGASKLMKVGKPSDVWSLGCILYQIVYGKPPFGHITNTVRKVMAITDKSHIITYPSTGLGGVPVPTGLIRTLRKCLDRDASKRPTIEQLLSMGDLFLHPDAPGTVPINVELLGRLQNNIIQHIVSHGVPSPAELEIWPKRFFESIKAAVEESRA</sequence>
<dbReference type="PROSITE" id="PS00107">
    <property type="entry name" value="PROTEIN_KINASE_ATP"/>
    <property type="match status" value="1"/>
</dbReference>
<dbReference type="GO" id="GO:0098813">
    <property type="term" value="P:nuclear chromosome segregation"/>
    <property type="evidence" value="ECO:0007669"/>
    <property type="project" value="UniProtKB-ARBA"/>
</dbReference>
<keyword evidence="3 6" id="KW-0547">Nucleotide-binding</keyword>
<dbReference type="Gene3D" id="3.30.200.20">
    <property type="entry name" value="Phosphorylase Kinase, domain 1"/>
    <property type="match status" value="1"/>
</dbReference>
<feature type="compositionally biased region" description="Polar residues" evidence="7">
    <location>
        <begin position="114"/>
        <end position="125"/>
    </location>
</feature>
<evidence type="ECO:0000313" key="10">
    <source>
        <dbReference type="Proteomes" id="UP000664169"/>
    </source>
</evidence>
<evidence type="ECO:0000256" key="7">
    <source>
        <dbReference type="SAM" id="MobiDB-lite"/>
    </source>
</evidence>
<dbReference type="SMART" id="SM00220">
    <property type="entry name" value="S_TKc"/>
    <property type="match status" value="1"/>
</dbReference>
<evidence type="ECO:0000256" key="4">
    <source>
        <dbReference type="ARBA" id="ARBA00022777"/>
    </source>
</evidence>
<evidence type="ECO:0000313" key="9">
    <source>
        <dbReference type="EMBL" id="CAF9922406.1"/>
    </source>
</evidence>
<feature type="region of interest" description="Disordered" evidence="7">
    <location>
        <begin position="403"/>
        <end position="431"/>
    </location>
</feature>
<proteinExistence type="predicted"/>
<dbReference type="GO" id="GO:0007094">
    <property type="term" value="P:mitotic spindle assembly checkpoint signaling"/>
    <property type="evidence" value="ECO:0007669"/>
    <property type="project" value="TreeGrafter"/>
</dbReference>
<keyword evidence="1" id="KW-0723">Serine/threonine-protein kinase</keyword>
<feature type="compositionally biased region" description="Polar residues" evidence="7">
    <location>
        <begin position="323"/>
        <end position="342"/>
    </location>
</feature>
<keyword evidence="10" id="KW-1185">Reference proteome</keyword>
<evidence type="ECO:0000256" key="6">
    <source>
        <dbReference type="PROSITE-ProRule" id="PRU10141"/>
    </source>
</evidence>
<feature type="binding site" evidence="6">
    <location>
        <position position="486"/>
    </location>
    <ligand>
        <name>ATP</name>
        <dbReference type="ChEBI" id="CHEBI:30616"/>
    </ligand>
</feature>
<dbReference type="PANTHER" id="PTHR22974">
    <property type="entry name" value="MIXED LINEAGE PROTEIN KINASE"/>
    <property type="match status" value="1"/>
</dbReference>
<evidence type="ECO:0000256" key="3">
    <source>
        <dbReference type="ARBA" id="ARBA00022741"/>
    </source>
</evidence>
<dbReference type="GO" id="GO:0005634">
    <property type="term" value="C:nucleus"/>
    <property type="evidence" value="ECO:0007669"/>
    <property type="project" value="TreeGrafter"/>
</dbReference>
<feature type="domain" description="Protein kinase" evidence="8">
    <location>
        <begin position="458"/>
        <end position="742"/>
    </location>
</feature>
<feature type="compositionally biased region" description="Polar residues" evidence="7">
    <location>
        <begin position="278"/>
        <end position="287"/>
    </location>
</feature>
<dbReference type="GO" id="GO:0004712">
    <property type="term" value="F:protein serine/threonine/tyrosine kinase activity"/>
    <property type="evidence" value="ECO:0007669"/>
    <property type="project" value="TreeGrafter"/>
</dbReference>
<feature type="region of interest" description="Disordered" evidence="7">
    <location>
        <begin position="114"/>
        <end position="136"/>
    </location>
</feature>
<dbReference type="InterPro" id="IPR011009">
    <property type="entry name" value="Kinase-like_dom_sf"/>
</dbReference>
<dbReference type="Proteomes" id="UP000664169">
    <property type="component" value="Unassembled WGS sequence"/>
</dbReference>
<dbReference type="GO" id="GO:0005524">
    <property type="term" value="F:ATP binding"/>
    <property type="evidence" value="ECO:0007669"/>
    <property type="project" value="UniProtKB-UniRule"/>
</dbReference>
<feature type="region of interest" description="Disordered" evidence="7">
    <location>
        <begin position="154"/>
        <end position="199"/>
    </location>
</feature>
<dbReference type="FunFam" id="3.30.200.20:FF:000131">
    <property type="entry name" value="Dual specificity protein kinase TTK"/>
    <property type="match status" value="1"/>
</dbReference>
<keyword evidence="2" id="KW-0808">Transferase</keyword>
<dbReference type="InterPro" id="IPR017441">
    <property type="entry name" value="Protein_kinase_ATP_BS"/>
</dbReference>
<accession>A0A8H3FAH0</accession>
<dbReference type="GO" id="GO:0034501">
    <property type="term" value="P:protein localization to kinetochore"/>
    <property type="evidence" value="ECO:0007669"/>
    <property type="project" value="TreeGrafter"/>
</dbReference>
<dbReference type="Gene3D" id="1.10.510.10">
    <property type="entry name" value="Transferase(Phosphotransferase) domain 1"/>
    <property type="match status" value="1"/>
</dbReference>
<evidence type="ECO:0000256" key="2">
    <source>
        <dbReference type="ARBA" id="ARBA00022679"/>
    </source>
</evidence>
<name>A0A8H3FAH0_9LECA</name>
<organism evidence="9 10">
    <name type="scientific">Gomphillus americanus</name>
    <dbReference type="NCBI Taxonomy" id="1940652"/>
    <lineage>
        <taxon>Eukaryota</taxon>
        <taxon>Fungi</taxon>
        <taxon>Dikarya</taxon>
        <taxon>Ascomycota</taxon>
        <taxon>Pezizomycotina</taxon>
        <taxon>Lecanoromycetes</taxon>
        <taxon>OSLEUM clade</taxon>
        <taxon>Ostropomycetidae</taxon>
        <taxon>Ostropales</taxon>
        <taxon>Graphidaceae</taxon>
        <taxon>Gomphilloideae</taxon>
        <taxon>Gomphillus</taxon>
    </lineage>
</organism>
<dbReference type="GO" id="GO:0033316">
    <property type="term" value="P:meiotic spindle assembly checkpoint signaling"/>
    <property type="evidence" value="ECO:0007669"/>
    <property type="project" value="TreeGrafter"/>
</dbReference>
<dbReference type="PROSITE" id="PS50011">
    <property type="entry name" value="PROTEIN_KINASE_DOM"/>
    <property type="match status" value="1"/>
</dbReference>
<keyword evidence="4" id="KW-0418">Kinase</keyword>
<comment type="caution">
    <text evidence="9">The sequence shown here is derived from an EMBL/GenBank/DDBJ whole genome shotgun (WGS) entry which is preliminary data.</text>
</comment>
<dbReference type="EMBL" id="CAJPDQ010000018">
    <property type="protein sequence ID" value="CAF9922406.1"/>
    <property type="molecule type" value="Genomic_DNA"/>
</dbReference>
<keyword evidence="5 6" id="KW-0067">ATP-binding</keyword>
<dbReference type="CDD" id="cd14131">
    <property type="entry name" value="PKc_Mps1"/>
    <property type="match status" value="1"/>
</dbReference>
<feature type="region of interest" description="Disordered" evidence="7">
    <location>
        <begin position="229"/>
        <end position="293"/>
    </location>
</feature>
<dbReference type="PANTHER" id="PTHR22974:SF21">
    <property type="entry name" value="DUAL SPECIFICITY PROTEIN KINASE TTK"/>
    <property type="match status" value="1"/>
</dbReference>
<dbReference type="OrthoDB" id="20524at2759"/>
<feature type="region of interest" description="Disordered" evidence="7">
    <location>
        <begin position="1"/>
        <end position="58"/>
    </location>
</feature>